<sequence length="1309" mass="144667">MDAQDGVWNWEGGETLALLDGSEPCVLDCVFDNAKWGDRPRFCPFTVCNRQKSESVFLELHVVEGTKNAAHYGRWQEKGRPKAIVRKPFCVFSDESLTMGFSHEGEFFLVDEEDVVRCLITAGELRSAVKSGAPRRVGFISVDPEVSIRLGSIKGVRSSFLSDRKVVMPSSSLFTPTIQLKWNAFDESRVSVSENRRTASCCSTFGGQAVLGTPLPSTGVSAFLIYWDRSGASSGVSLGSGHFTGVAVEGFSDTAPLYSDMKNLTGTVWAVQDLTDGDSMTNQLFIPPTEEGSRVVYGTGTKLLFILDRSACTLSLARDNESPRVVFKDIPKDVVLCPFVRIDNTASFATLASFSQQYNELYHPPSANSLASQPLTASWVRRFPLVQVSNRFPILRYILGALPLSKAAAFEACWGDLDIKTRFDYHVKKAVEALVELGCLTAEADVDLFLQEDAFRRILSALQSPVAESHIIFAHHHVEYTFELDRAYEVVHLVPEHGMAQLLYFDPQTATCTESTFIMVASSEVNVDALCSSSLVPHFMVVTEQRLLRPLFAATDDVCGFVVDGWYNSRLSCRDVSTLSESDTRKIALSLVYGLEHWHLHGVAHTGVCAANLLLSVDRDEVVKCVLWNGVLSAPPMLGVCDSVFREDLCGCVRVLESLPLLPGIEASSEKFLQYLQNGEFSLTEALRETDLFLDRRVESDESPATVFRTGAKLRGGSGSYNGIMFDLVAKENPLRILKLSFLPDITTTAVVSVFTRDGGFMGVEEKRSCWRKVFEKPLSLYDNTEVVVEDFTEQICIAAGSRTGIFLHTTSGSGVLYYSRSEGVRAEMGHVEESNGDIGITVGKKSESNQPFVAIQNQERLLKGSVTYALIKRSNGPRSSLLYSADERRLKETVKERRMSWAPPQPVRIHGGLEGFRTLSLDEKDLILRENGGMEWFSKASVHDMILRDGDDLVGALDSLLQKMRLELDASQVSGWQYEKLPFRAVGEAGGESRFASDSLSPCDQIISITTHGQAVMRVCLFTEGNEECMDWIECKNSLFLLFDAGSLVLLLDDRRPLCEFNVSDHAYHLVIASPGSTKMGSFVAYRATRAAVTGVRLSDHEAVICDLSDQTVRVHLWCVTVEALSDGDGRSVQCRLSFPVSFQIQMDATFTNAEGAPESVSYLLEEHGEDHLVVEFKVCKAKPLFLRIRPVLPVAHPTLTFAAPTQGVKVVSDRVSQVAHFNGEPLKCMVCTPRLCSREAHSIKLLLWFPPKSPHRHLPHHAIVIVGESGVRQDALLTRPVAVTQRPGVLVADCTRGSDEWNRVRPV</sequence>
<dbReference type="PANTHER" id="PTHR46654:SF1">
    <property type="entry name" value="E3 UBIQUITIN-PROTEIN LIGASE HECTD3"/>
    <property type="match status" value="1"/>
</dbReference>
<reference evidence="1 2" key="1">
    <citation type="submission" date="2020-08" db="EMBL/GenBank/DDBJ databases">
        <authorList>
            <person name="Newling K."/>
            <person name="Davey J."/>
            <person name="Forrester S."/>
        </authorList>
    </citation>
    <scope>NUCLEOTIDE SEQUENCE [LARGE SCALE GENOMIC DNA]</scope>
    <source>
        <strain evidence="2">Crithidia deanei Carvalho (ATCC PRA-265)</strain>
    </source>
</reference>
<dbReference type="SUPFAM" id="SSF56112">
    <property type="entry name" value="Protein kinase-like (PK-like)"/>
    <property type="match status" value="1"/>
</dbReference>
<proteinExistence type="predicted"/>
<accession>A0A7G2CNZ4</accession>
<dbReference type="InterPro" id="IPR013320">
    <property type="entry name" value="ConA-like_dom_sf"/>
</dbReference>
<dbReference type="Proteomes" id="UP000515908">
    <property type="component" value="Chromosome 22"/>
</dbReference>
<organism evidence="1 2">
    <name type="scientific">Angomonas deanei</name>
    <dbReference type="NCBI Taxonomy" id="59799"/>
    <lineage>
        <taxon>Eukaryota</taxon>
        <taxon>Discoba</taxon>
        <taxon>Euglenozoa</taxon>
        <taxon>Kinetoplastea</taxon>
        <taxon>Metakinetoplastina</taxon>
        <taxon>Trypanosomatida</taxon>
        <taxon>Trypanosomatidae</taxon>
        <taxon>Strigomonadinae</taxon>
        <taxon>Angomonas</taxon>
    </lineage>
</organism>
<protein>
    <submittedName>
        <fullName evidence="1">Uncharacterized protein</fullName>
    </submittedName>
</protein>
<evidence type="ECO:0000313" key="2">
    <source>
        <dbReference type="Proteomes" id="UP000515908"/>
    </source>
</evidence>
<dbReference type="VEuPathDB" id="TriTrypDB:ADEAN_000911800"/>
<gene>
    <name evidence="1" type="ORF">ADEAN_000911800</name>
</gene>
<dbReference type="PANTHER" id="PTHR46654">
    <property type="entry name" value="E3 UBIQUITIN-PROTEIN LIGASE HECTD3"/>
    <property type="match status" value="1"/>
</dbReference>
<evidence type="ECO:0000313" key="1">
    <source>
        <dbReference type="EMBL" id="CAD2221586.1"/>
    </source>
</evidence>
<dbReference type="SUPFAM" id="SSF49899">
    <property type="entry name" value="Concanavalin A-like lectins/glucanases"/>
    <property type="match status" value="1"/>
</dbReference>
<keyword evidence="2" id="KW-1185">Reference proteome</keyword>
<dbReference type="InterPro" id="IPR042469">
    <property type="entry name" value="HECTD3"/>
</dbReference>
<dbReference type="EMBL" id="LR877166">
    <property type="protein sequence ID" value="CAD2221586.1"/>
    <property type="molecule type" value="Genomic_DNA"/>
</dbReference>
<dbReference type="GO" id="GO:0005737">
    <property type="term" value="C:cytoplasm"/>
    <property type="evidence" value="ECO:0007669"/>
    <property type="project" value="TreeGrafter"/>
</dbReference>
<dbReference type="InterPro" id="IPR011009">
    <property type="entry name" value="Kinase-like_dom_sf"/>
</dbReference>
<dbReference type="GO" id="GO:0004842">
    <property type="term" value="F:ubiquitin-protein transferase activity"/>
    <property type="evidence" value="ECO:0007669"/>
    <property type="project" value="InterPro"/>
</dbReference>
<name>A0A7G2CNZ4_9TRYP</name>